<dbReference type="GO" id="GO:0019391">
    <property type="term" value="P:glucuronoside catabolic process"/>
    <property type="evidence" value="ECO:0007669"/>
    <property type="project" value="TreeGrafter"/>
</dbReference>
<evidence type="ECO:0000256" key="6">
    <source>
        <dbReference type="RuleBase" id="RU361154"/>
    </source>
</evidence>
<feature type="domain" description="Glycoside hydrolase family 2 catalytic" evidence="8">
    <location>
        <begin position="293"/>
        <end position="612"/>
    </location>
</feature>
<dbReference type="GO" id="GO:0004566">
    <property type="term" value="F:beta-glucuronidase activity"/>
    <property type="evidence" value="ECO:0007669"/>
    <property type="project" value="UniProtKB-EC"/>
</dbReference>
<dbReference type="EC" id="3.2.1.31" evidence="2"/>
<dbReference type="InterPro" id="IPR008979">
    <property type="entry name" value="Galactose-bd-like_sf"/>
</dbReference>
<dbReference type="RefSeq" id="WP_022563480.1">
    <property type="nucleotide sequence ID" value="NC_022545.1"/>
</dbReference>
<keyword evidence="5 6" id="KW-0326">Glycosidase</keyword>
<organism evidence="10 11">
    <name type="scientific">Agrobacterium pusense</name>
    <dbReference type="NCBI Taxonomy" id="648995"/>
    <lineage>
        <taxon>Bacteria</taxon>
        <taxon>Pseudomonadati</taxon>
        <taxon>Pseudomonadota</taxon>
        <taxon>Alphaproteobacteria</taxon>
        <taxon>Hyphomicrobiales</taxon>
        <taxon>Rhizobiaceae</taxon>
        <taxon>Rhizobium/Agrobacterium group</taxon>
        <taxon>Agrobacterium</taxon>
    </lineage>
</organism>
<dbReference type="Pfam" id="PF02836">
    <property type="entry name" value="Glyco_hydro_2_C"/>
    <property type="match status" value="1"/>
</dbReference>
<dbReference type="Proteomes" id="UP000016944">
    <property type="component" value="Chromosome II"/>
</dbReference>
<dbReference type="PRINTS" id="PR00132">
    <property type="entry name" value="GLHYDRLASE2"/>
</dbReference>
<dbReference type="InterPro" id="IPR023232">
    <property type="entry name" value="Glyco_hydro_2_AS"/>
</dbReference>
<dbReference type="FunFam" id="2.60.40.10:FF:001198">
    <property type="entry name" value="Beta-glucuronidase UidA"/>
    <property type="match status" value="1"/>
</dbReference>
<dbReference type="NCBIfam" id="NF007538">
    <property type="entry name" value="PRK10150.1"/>
    <property type="match status" value="1"/>
</dbReference>
<dbReference type="InterPro" id="IPR006104">
    <property type="entry name" value="Glyco_hydro_2_N"/>
</dbReference>
<feature type="domain" description="Glycoside hydrolase family 2 immunoglobulin-like beta-sandwich" evidence="7">
    <location>
        <begin position="203"/>
        <end position="291"/>
    </location>
</feature>
<proteinExistence type="inferred from homology"/>
<name>U4Q148_9HYPH</name>
<dbReference type="PANTHER" id="PTHR10066">
    <property type="entry name" value="BETA-GLUCURONIDASE"/>
    <property type="match status" value="1"/>
</dbReference>
<keyword evidence="4 6" id="KW-0378">Hydrolase</keyword>
<evidence type="ECO:0000259" key="7">
    <source>
        <dbReference type="Pfam" id="PF00703"/>
    </source>
</evidence>
<dbReference type="GO" id="GO:0005975">
    <property type="term" value="P:carbohydrate metabolic process"/>
    <property type="evidence" value="ECO:0007669"/>
    <property type="project" value="InterPro"/>
</dbReference>
<dbReference type="FunFam" id="3.20.20.80:FF:000080">
    <property type="entry name" value="Beta-glucuronidase UidA"/>
    <property type="match status" value="1"/>
</dbReference>
<evidence type="ECO:0000256" key="5">
    <source>
        <dbReference type="ARBA" id="ARBA00023295"/>
    </source>
</evidence>
<dbReference type="SUPFAM" id="SSF49303">
    <property type="entry name" value="beta-Galactosidase/glucuronidase domain"/>
    <property type="match status" value="1"/>
</dbReference>
<dbReference type="Pfam" id="PF00703">
    <property type="entry name" value="Glyco_hydro_2"/>
    <property type="match status" value="1"/>
</dbReference>
<dbReference type="InterPro" id="IPR017853">
    <property type="entry name" value="GH"/>
</dbReference>
<dbReference type="PANTHER" id="PTHR10066:SF67">
    <property type="entry name" value="BETA-GLUCURONIDASE"/>
    <property type="match status" value="1"/>
</dbReference>
<dbReference type="SUPFAM" id="SSF49785">
    <property type="entry name" value="Galactose-binding domain-like"/>
    <property type="match status" value="1"/>
</dbReference>
<accession>U4Q148</accession>
<evidence type="ECO:0000256" key="2">
    <source>
        <dbReference type="ARBA" id="ARBA00012761"/>
    </source>
</evidence>
<dbReference type="HOGENOM" id="CLU_006501_6_1_5"/>
<evidence type="ECO:0000256" key="3">
    <source>
        <dbReference type="ARBA" id="ARBA00016205"/>
    </source>
</evidence>
<dbReference type="Pfam" id="PF02837">
    <property type="entry name" value="Glyco_hydro_2_N"/>
    <property type="match status" value="1"/>
</dbReference>
<comment type="similarity">
    <text evidence="1 6">Belongs to the glycosyl hydrolase 2 family.</text>
</comment>
<dbReference type="EMBL" id="HG518323">
    <property type="protein sequence ID" value="CDI11060.1"/>
    <property type="molecule type" value="Genomic_DNA"/>
</dbReference>
<gene>
    <name evidence="10" type="primary">uidA</name>
    <name evidence="10" type="ORF">BN877_II1269</name>
</gene>
<dbReference type="Gene3D" id="2.60.120.260">
    <property type="entry name" value="Galactose-binding domain-like"/>
    <property type="match status" value="1"/>
</dbReference>
<dbReference type="KEGG" id="rir:BN877_II1269"/>
<dbReference type="PROSITE" id="PS00608">
    <property type="entry name" value="GLYCOSYL_HYDROL_F2_2"/>
    <property type="match status" value="1"/>
</dbReference>
<dbReference type="InterPro" id="IPR013783">
    <property type="entry name" value="Ig-like_fold"/>
</dbReference>
<dbReference type="InterPro" id="IPR006103">
    <property type="entry name" value="Glyco_hydro_2_cat"/>
</dbReference>
<dbReference type="SUPFAM" id="SSF51445">
    <property type="entry name" value="(Trans)glycosidases"/>
    <property type="match status" value="1"/>
</dbReference>
<evidence type="ECO:0000256" key="4">
    <source>
        <dbReference type="ARBA" id="ARBA00022801"/>
    </source>
</evidence>
<dbReference type="InterPro" id="IPR006102">
    <property type="entry name" value="Ig-like_GH2"/>
</dbReference>
<protein>
    <recommendedName>
        <fullName evidence="3">Beta-glucuronidase</fullName>
        <ecNumber evidence="2">3.2.1.31</ecNumber>
    </recommendedName>
</protein>
<dbReference type="InterPro" id="IPR006101">
    <property type="entry name" value="Glyco_hydro_2"/>
</dbReference>
<evidence type="ECO:0000259" key="8">
    <source>
        <dbReference type="Pfam" id="PF02836"/>
    </source>
</evidence>
<dbReference type="Gene3D" id="3.20.20.80">
    <property type="entry name" value="Glycosidases"/>
    <property type="match status" value="1"/>
</dbReference>
<dbReference type="GO" id="GO:0030246">
    <property type="term" value="F:carbohydrate binding"/>
    <property type="evidence" value="ECO:0007669"/>
    <property type="project" value="TreeGrafter"/>
</dbReference>
<dbReference type="PATRIC" id="fig|424182.3.peg.4112"/>
<evidence type="ECO:0000313" key="11">
    <source>
        <dbReference type="Proteomes" id="UP000016944"/>
    </source>
</evidence>
<dbReference type="InterPro" id="IPR036156">
    <property type="entry name" value="Beta-gal/glucu_dom_sf"/>
</dbReference>
<feature type="domain" description="Glycosyl hydrolases family 2 sugar binding" evidence="9">
    <location>
        <begin position="31"/>
        <end position="199"/>
    </location>
</feature>
<sequence>MIEQDGLHAGSPAGYGQSLMLRPVETPTREIKKLDGLWAFSLDRENCGIDQRWWESALQESRAIAVPGSFNDQFADADIRNYAGNVWYQREVFIPKGWAGQRIVLRFDAVTHYGKVWVNNQEVMEHQGGYTPFEADVTPYVIAGKSVRITVCVNNELNWQTIPPGMVITDENGKKKQSYFHDFFNYAGIHRSVMLYTTPNTWVDDITVVTHVAQDCNHASVDWQVVANGDVSVELRDADQQVVATGQGTSGTLQVVNPHLWQPGEGYLYELCVTAKSQTECDIYPLRVGIRSVAVKGEQFLINHKPFYFTGFGRHEDADLRGKGFDNVLMVHDHALMDWIGANSYRTSHYPYAEEMLDWADEHGIVVIDETAAVGFNLSLGIGFEAGNKPKELYSEEAVNGETQQAHLQAIKELIARDKNHPSVVMWSIANEPDTRPQGAREYFAPLAEATRKLDPTRPITCVNVMFCDAHTDTISDLFDVLCLNRYYGWYVQSGDLETAEKVLEKELLAWQEKLHQPIIITEYGVDTLAGLHSMYTDMWSEEYQCAWLDMYHRVFDRVSAVVGEQVWNFADFATSQGILRVGGNKKGIFTRDRKPKSAAFLLQKRWTGMNFGEKPQQGGKQ</sequence>
<evidence type="ECO:0000256" key="1">
    <source>
        <dbReference type="ARBA" id="ARBA00007401"/>
    </source>
</evidence>
<dbReference type="PROSITE" id="PS00719">
    <property type="entry name" value="GLYCOSYL_HYDROL_F2_1"/>
    <property type="match status" value="1"/>
</dbReference>
<dbReference type="Gene3D" id="2.60.40.10">
    <property type="entry name" value="Immunoglobulins"/>
    <property type="match status" value="1"/>
</dbReference>
<evidence type="ECO:0000313" key="10">
    <source>
        <dbReference type="EMBL" id="CDI11060.1"/>
    </source>
</evidence>
<evidence type="ECO:0000259" key="9">
    <source>
        <dbReference type="Pfam" id="PF02837"/>
    </source>
</evidence>
<reference evidence="10 11" key="1">
    <citation type="journal article" date="2013" name="Genome Announc.">
        <title>Complete Genome Sequence of the Sesbania Symbiont and Rice Growth-Promoting Endophyte Rhizobium sp. Strain IRBG74.</title>
        <authorList>
            <person name="Crook M.B."/>
            <person name="Mitra S."/>
            <person name="Ane J.M."/>
            <person name="Sadowsky M.J."/>
            <person name="Gyaneshwar P."/>
        </authorList>
    </citation>
    <scope>NUCLEOTIDE SEQUENCE [LARGE SCALE GENOMIC DNA]</scope>
    <source>
        <strain evidence="10 11">IRBG74</strain>
    </source>
</reference>
<dbReference type="InterPro" id="IPR023230">
    <property type="entry name" value="Glyco_hydro_2_CS"/>
</dbReference>
<dbReference type="FunFam" id="2.60.120.260:FF:000027">
    <property type="entry name" value="Beta-glucuronidase"/>
    <property type="match status" value="1"/>
</dbReference>
<dbReference type="AlphaFoldDB" id="U4Q148"/>